<proteinExistence type="predicted"/>
<evidence type="ECO:0000256" key="1">
    <source>
        <dbReference type="SAM" id="MobiDB-lite"/>
    </source>
</evidence>
<comment type="caution">
    <text evidence="2">The sequence shown here is derived from an EMBL/GenBank/DDBJ whole genome shotgun (WGS) entry which is preliminary data.</text>
</comment>
<dbReference type="Proteomes" id="UP000018721">
    <property type="component" value="Unassembled WGS sequence"/>
</dbReference>
<feature type="compositionally biased region" description="Basic and acidic residues" evidence="1">
    <location>
        <begin position="1"/>
        <end position="11"/>
    </location>
</feature>
<dbReference type="EMBL" id="ANIZ01002912">
    <property type="protein sequence ID" value="ETI37376.1"/>
    <property type="molecule type" value="Genomic_DNA"/>
</dbReference>
<keyword evidence="3" id="KW-1185">Reference proteome</keyword>
<evidence type="ECO:0000313" key="3">
    <source>
        <dbReference type="Proteomes" id="UP000018721"/>
    </source>
</evidence>
<reference evidence="2 3" key="1">
    <citation type="submission" date="2013-11" db="EMBL/GenBank/DDBJ databases">
        <title>The Genome Sequence of Phytophthora parasitica P1569.</title>
        <authorList>
            <consortium name="The Broad Institute Genomics Platform"/>
            <person name="Russ C."/>
            <person name="Tyler B."/>
            <person name="Panabieres F."/>
            <person name="Shan W."/>
            <person name="Tripathy S."/>
            <person name="Grunwald N."/>
            <person name="Machado M."/>
            <person name="Johnson C.S."/>
            <person name="Arredondo F."/>
            <person name="Hong C."/>
            <person name="Coffey M."/>
            <person name="Young S.K."/>
            <person name="Zeng Q."/>
            <person name="Gargeya S."/>
            <person name="Fitzgerald M."/>
            <person name="Abouelleil A."/>
            <person name="Alvarado L."/>
            <person name="Chapman S.B."/>
            <person name="Gainer-Dewar J."/>
            <person name="Goldberg J."/>
            <person name="Griggs A."/>
            <person name="Gujja S."/>
            <person name="Hansen M."/>
            <person name="Howarth C."/>
            <person name="Imamovic A."/>
            <person name="Ireland A."/>
            <person name="Larimer J."/>
            <person name="McCowan C."/>
            <person name="Murphy C."/>
            <person name="Pearson M."/>
            <person name="Poon T.W."/>
            <person name="Priest M."/>
            <person name="Roberts A."/>
            <person name="Saif S."/>
            <person name="Shea T."/>
            <person name="Sykes S."/>
            <person name="Wortman J."/>
            <person name="Nusbaum C."/>
            <person name="Birren B."/>
        </authorList>
    </citation>
    <scope>NUCLEOTIDE SEQUENCE [LARGE SCALE GENOMIC DNA]</scope>
    <source>
        <strain evidence="2 3">P1569</strain>
    </source>
</reference>
<dbReference type="HOGENOM" id="CLU_2089587_0_0_1"/>
<accession>V9EEK1</accession>
<feature type="region of interest" description="Disordered" evidence="1">
    <location>
        <begin position="1"/>
        <end position="47"/>
    </location>
</feature>
<evidence type="ECO:0000313" key="2">
    <source>
        <dbReference type="EMBL" id="ETI37376.1"/>
    </source>
</evidence>
<sequence length="117" mass="13049">MGEGTEQRARVELGATTAASSTQETTLERVTGNTQRGRVPPKGREHGIHVHANDERRVGPIRGDDEVDMQMQKTVLSGVRRGVERVRHDGQEPTTLQLIDDMIVDAQQRSRLVQRAK</sequence>
<dbReference type="AlphaFoldDB" id="V9EEK1"/>
<organism evidence="2 3">
    <name type="scientific">Phytophthora nicotianae P1569</name>
    <dbReference type="NCBI Taxonomy" id="1317065"/>
    <lineage>
        <taxon>Eukaryota</taxon>
        <taxon>Sar</taxon>
        <taxon>Stramenopiles</taxon>
        <taxon>Oomycota</taxon>
        <taxon>Peronosporomycetes</taxon>
        <taxon>Peronosporales</taxon>
        <taxon>Peronosporaceae</taxon>
        <taxon>Phytophthora</taxon>
    </lineage>
</organism>
<gene>
    <name evidence="2" type="ORF">F443_16626</name>
</gene>
<protein>
    <submittedName>
        <fullName evidence="2">Uncharacterized protein</fullName>
    </submittedName>
</protein>
<name>V9EEK1_PHYNI</name>